<dbReference type="InterPro" id="IPR018520">
    <property type="entry name" value="UPP_synth-like_CS"/>
</dbReference>
<feature type="active site" description="Proton acceptor" evidence="2">
    <location>
        <position position="66"/>
    </location>
</feature>
<dbReference type="GO" id="GO:0005829">
    <property type="term" value="C:cytosol"/>
    <property type="evidence" value="ECO:0007669"/>
    <property type="project" value="TreeGrafter"/>
</dbReference>
<feature type="binding site" evidence="2">
    <location>
        <position position="31"/>
    </location>
    <ligand>
        <name>substrate</name>
    </ligand>
</feature>
<dbReference type="PANTHER" id="PTHR10291">
    <property type="entry name" value="DEHYDRODOLICHYL DIPHOSPHATE SYNTHASE FAMILY MEMBER"/>
    <property type="match status" value="1"/>
</dbReference>
<dbReference type="HAMAP" id="MF_01139">
    <property type="entry name" value="ISPT"/>
    <property type="match status" value="1"/>
</dbReference>
<feature type="binding site" evidence="2">
    <location>
        <position position="206"/>
    </location>
    <ligand>
        <name>Mg(2+)</name>
        <dbReference type="ChEBI" id="CHEBI:18420"/>
    </ligand>
</feature>
<proteinExistence type="inferred from homology"/>
<dbReference type="NCBIfam" id="TIGR00055">
    <property type="entry name" value="uppS"/>
    <property type="match status" value="1"/>
</dbReference>
<dbReference type="Proteomes" id="UP000011939">
    <property type="component" value="Unassembled WGS sequence"/>
</dbReference>
<dbReference type="PATRIC" id="fig|1244083.3.peg.857"/>
<feature type="binding site" evidence="2">
    <location>
        <position position="69"/>
    </location>
    <ligand>
        <name>substrate</name>
    </ligand>
</feature>
<comment type="function">
    <text evidence="2">Catalyzes the condensation of isopentenyl diphosphate (IPP) with allylic pyrophosphates generating different type of terpenoids.</text>
</comment>
<evidence type="ECO:0000313" key="4">
    <source>
        <dbReference type="Proteomes" id="UP000011939"/>
    </source>
</evidence>
<feature type="active site" evidence="2">
    <location>
        <position position="18"/>
    </location>
</feature>
<keyword evidence="2" id="KW-0479">Metal-binding</keyword>
<gene>
    <name evidence="3" type="ORF">CSUNSWCD_1615</name>
</gene>
<name>M5IGI6_9BACT</name>
<keyword evidence="2" id="KW-0460">Magnesium</keyword>
<feature type="binding site" evidence="2">
    <location>
        <begin position="63"/>
        <end position="65"/>
    </location>
    <ligand>
        <name>substrate</name>
    </ligand>
</feature>
<feature type="binding site" evidence="2">
    <location>
        <position position="187"/>
    </location>
    <ligand>
        <name>substrate</name>
    </ligand>
</feature>
<dbReference type="InterPro" id="IPR036424">
    <property type="entry name" value="UPP_synth-like_sf"/>
</dbReference>
<evidence type="ECO:0000313" key="3">
    <source>
        <dbReference type="EMBL" id="EKU11577.1"/>
    </source>
</evidence>
<dbReference type="GO" id="GO:0016094">
    <property type="term" value="P:polyprenol biosynthetic process"/>
    <property type="evidence" value="ECO:0007669"/>
    <property type="project" value="TreeGrafter"/>
</dbReference>
<dbReference type="GO" id="GO:0000287">
    <property type="term" value="F:magnesium ion binding"/>
    <property type="evidence" value="ECO:0007669"/>
    <property type="project" value="UniProtKB-UniRule"/>
</dbReference>
<dbReference type="FunFam" id="3.40.1180.10:FF:000001">
    <property type="entry name" value="(2E,6E)-farnesyl-diphosphate-specific ditrans,polycis-undecaprenyl-diphosphate synthase"/>
    <property type="match status" value="1"/>
</dbReference>
<dbReference type="PANTHER" id="PTHR10291:SF0">
    <property type="entry name" value="DEHYDRODOLICHYL DIPHOSPHATE SYNTHASE 2"/>
    <property type="match status" value="1"/>
</dbReference>
<dbReference type="PROSITE" id="PS01066">
    <property type="entry name" value="UPP_SYNTHASE"/>
    <property type="match status" value="1"/>
</dbReference>
<keyword evidence="1 2" id="KW-0808">Transferase</keyword>
<evidence type="ECO:0000256" key="2">
    <source>
        <dbReference type="HAMAP-Rule" id="MF_01139"/>
    </source>
</evidence>
<dbReference type="InterPro" id="IPR001441">
    <property type="entry name" value="UPP_synth-like"/>
</dbReference>
<comment type="caution">
    <text evidence="3">The sequence shown here is derived from an EMBL/GenBank/DDBJ whole genome shotgun (WGS) entry which is preliminary data.</text>
</comment>
<comment type="subunit">
    <text evidence="2">Homodimer.</text>
</comment>
<dbReference type="SUPFAM" id="SSF64005">
    <property type="entry name" value="Undecaprenyl diphosphate synthase"/>
    <property type="match status" value="1"/>
</dbReference>
<dbReference type="EMBL" id="AMZQ01000005">
    <property type="protein sequence ID" value="EKU11577.1"/>
    <property type="molecule type" value="Genomic_DNA"/>
</dbReference>
<dbReference type="CDD" id="cd00475">
    <property type="entry name" value="Cis_IPPS"/>
    <property type="match status" value="1"/>
</dbReference>
<dbReference type="eggNOG" id="COG0020">
    <property type="taxonomic scope" value="Bacteria"/>
</dbReference>
<feature type="binding site" evidence="2">
    <location>
        <position position="35"/>
    </location>
    <ligand>
        <name>substrate</name>
    </ligand>
</feature>
<sequence>MILRDKMNELNHLAIIMDGNGRWAKRRGLLRTKGHETGANVVEQMCEFCIDEGVAVLSLYAFSTENWKRPKSEVAFLMELLHKFLLSKRESFIKNGIKFNVIGDESPLSDKLKSEINDIKNATAQNSRLKLNLALNYGAKDEILRAFRRFCEKNGGKFDAKNLAQNLSEDSLQECLDEPAPIDLLVRTGGEQRLSNFMLWQASYAELAFTPTLWPDFTREELALITAKFKKKDRRFGGL</sequence>
<protein>
    <recommendedName>
        <fullName evidence="2">Isoprenyl transferase</fullName>
        <ecNumber evidence="2">2.5.1.-</ecNumber>
    </recommendedName>
</protein>
<feature type="binding site" evidence="2">
    <location>
        <position position="18"/>
    </location>
    <ligand>
        <name>Mg(2+)</name>
        <dbReference type="ChEBI" id="CHEBI:18420"/>
    </ligand>
</feature>
<dbReference type="Pfam" id="PF01255">
    <property type="entry name" value="Prenyltransf"/>
    <property type="match status" value="1"/>
</dbReference>
<accession>M5IGI6</accession>
<comment type="similarity">
    <text evidence="2">Belongs to the UPP synthase family.</text>
</comment>
<comment type="cofactor">
    <cofactor evidence="2">
        <name>Mg(2+)</name>
        <dbReference type="ChEBI" id="CHEBI:18420"/>
    </cofactor>
    <text evidence="2">Binds 2 magnesium ions per subunit.</text>
</comment>
<organism evidence="3 4">
    <name type="scientific">Campylobacter showae CSUNSWCD</name>
    <dbReference type="NCBI Taxonomy" id="1244083"/>
    <lineage>
        <taxon>Bacteria</taxon>
        <taxon>Pseudomonadati</taxon>
        <taxon>Campylobacterota</taxon>
        <taxon>Epsilonproteobacteria</taxon>
        <taxon>Campylobacterales</taxon>
        <taxon>Campylobacteraceae</taxon>
        <taxon>Campylobacter</taxon>
    </lineage>
</organism>
<dbReference type="STRING" id="1244083.CSUNSWCD_1615"/>
<reference evidence="3 4" key="1">
    <citation type="journal article" date="2013" name="Genome Announc.">
        <title>Genome Sequence of Campylobacter showae UNSWCD, Isolated from a Patient with Crohn's Disease.</title>
        <authorList>
            <person name="Tay A.P."/>
            <person name="Kaakoush N.O."/>
            <person name="Deshpande N.P."/>
            <person name="Chen Z."/>
            <person name="Mitchell H."/>
            <person name="Wilkins M.R."/>
        </authorList>
    </citation>
    <scope>NUCLEOTIDE SEQUENCE [LARGE SCALE GENOMIC DNA]</scope>
    <source>
        <strain evidence="3 4">CSUNSWCD</strain>
    </source>
</reference>
<feature type="binding site" evidence="2">
    <location>
        <position position="23"/>
    </location>
    <ligand>
        <name>substrate</name>
    </ligand>
</feature>
<dbReference type="Gene3D" id="3.40.1180.10">
    <property type="entry name" value="Decaprenyl diphosphate synthase-like"/>
    <property type="match status" value="1"/>
</dbReference>
<dbReference type="AlphaFoldDB" id="M5IGI6"/>
<feature type="binding site" evidence="2">
    <location>
        <position position="67"/>
    </location>
    <ligand>
        <name>substrate</name>
    </ligand>
</feature>
<feature type="binding site" evidence="2">
    <location>
        <begin position="19"/>
        <end position="22"/>
    </location>
    <ligand>
        <name>substrate</name>
    </ligand>
</feature>
<dbReference type="EC" id="2.5.1.-" evidence="2"/>
<evidence type="ECO:0000256" key="1">
    <source>
        <dbReference type="ARBA" id="ARBA00022679"/>
    </source>
</evidence>
<dbReference type="GO" id="GO:0008834">
    <property type="term" value="F:ditrans,polycis-undecaprenyl-diphosphate synthase [(2E,6E)-farnesyl-diphosphate specific] activity"/>
    <property type="evidence" value="ECO:0007669"/>
    <property type="project" value="TreeGrafter"/>
</dbReference>
<feature type="binding site" evidence="2">
    <location>
        <begin position="193"/>
        <end position="195"/>
    </location>
    <ligand>
        <name>substrate</name>
    </ligand>
</feature>